<dbReference type="InterPro" id="IPR055347">
    <property type="entry name" value="UTP6_N"/>
</dbReference>
<dbReference type="EMBL" id="CAJFCJ010000006">
    <property type="protein sequence ID" value="CAD5116184.1"/>
    <property type="molecule type" value="Genomic_DNA"/>
</dbReference>
<reference evidence="7 8" key="1">
    <citation type="submission" date="2020-08" db="EMBL/GenBank/DDBJ databases">
        <authorList>
            <person name="Hejnol A."/>
        </authorList>
    </citation>
    <scope>NUCLEOTIDE SEQUENCE [LARGE SCALE GENOMIC DNA]</scope>
</reference>
<sequence>MAEFVQQSMEQMLPEIQQLRRIGLMSKEETNTLIRRRKQYEYKLRRRTREKRDYIKYIKYEMNVLDLIKKRRKKIGYNHKLLEIDIQIVKRIHKLFRLAEARFQDDVKLWLSHIDFAKTRKEKTITGKIYARALQTHSRNSSLWIGAARYQFYTVENMDLGRTLFQKGLHINQESEELWFEYFKSEMCFTEKMMERAEKLEKISRSTQNSNDAILNAKLPILVYNKMIEALPNSMTILFKIASYCSSYKWGNRVESHILENIKERFPKNPLIFSLLAENSSSLNESIEHLKKGLRESDDMKKMCSIYAAFCLKSATEENVEELLGEVFNYVEFLDEESLCKCIICMKNMKGNEKAIELTSLALRTHKNSTALWSSKIMLSPHQETRNIIKKATNEISPSDIWTVFETALEFVTDSEASNEVYSYVTDFVSSSISNASLKLNFFQWVVDNSREVDQAYQRLIKYYPKPSGIYSLMIQQLNEPDVQRKKVAEEWIREHPKTIDSWITALEIFQLDLVKKGTIFQRALQSLSPADSQELRQRLTIQKQFSNVTTQYN</sequence>
<evidence type="ECO:0000259" key="6">
    <source>
        <dbReference type="Pfam" id="PF08640"/>
    </source>
</evidence>
<dbReference type="GO" id="GO:0030515">
    <property type="term" value="F:snoRNA binding"/>
    <property type="evidence" value="ECO:0007669"/>
    <property type="project" value="InterPro"/>
</dbReference>
<feature type="domain" description="U3 small nucleolar RNA-associated protein 6 N-terminal" evidence="6">
    <location>
        <begin position="9"/>
        <end position="91"/>
    </location>
</feature>
<keyword evidence="3" id="KW-0698">rRNA processing</keyword>
<dbReference type="PANTHER" id="PTHR23271">
    <property type="entry name" value="HEPATOCELLULAR CARCINOMA-ASSOCIATED ANTIGEN 66"/>
    <property type="match status" value="1"/>
</dbReference>
<dbReference type="AlphaFoldDB" id="A0A7I8VIZ4"/>
<dbReference type="Proteomes" id="UP000549394">
    <property type="component" value="Unassembled WGS sequence"/>
</dbReference>
<accession>A0A7I8VIZ4</accession>
<keyword evidence="4" id="KW-0677">Repeat</keyword>
<evidence type="ECO:0000256" key="2">
    <source>
        <dbReference type="ARBA" id="ARBA00010734"/>
    </source>
</evidence>
<protein>
    <recommendedName>
        <fullName evidence="6">U3 small nucleolar RNA-associated protein 6 N-terminal domain-containing protein</fullName>
    </recommendedName>
</protein>
<comment type="caution">
    <text evidence="7">The sequence shown here is derived from an EMBL/GenBank/DDBJ whole genome shotgun (WGS) entry which is preliminary data.</text>
</comment>
<dbReference type="InterPro" id="IPR013949">
    <property type="entry name" value="Utp6"/>
</dbReference>
<dbReference type="GO" id="GO:0000462">
    <property type="term" value="P:maturation of SSU-rRNA from tricistronic rRNA transcript (SSU-rRNA, 5.8S rRNA, LSU-rRNA)"/>
    <property type="evidence" value="ECO:0007669"/>
    <property type="project" value="InterPro"/>
</dbReference>
<evidence type="ECO:0000256" key="5">
    <source>
        <dbReference type="ARBA" id="ARBA00023242"/>
    </source>
</evidence>
<evidence type="ECO:0000313" key="8">
    <source>
        <dbReference type="Proteomes" id="UP000549394"/>
    </source>
</evidence>
<comment type="subcellular location">
    <subcellularLocation>
        <location evidence="1">Nucleus</location>
        <location evidence="1">Nucleolus</location>
    </subcellularLocation>
</comment>
<organism evidence="7 8">
    <name type="scientific">Dimorphilus gyrociliatus</name>
    <dbReference type="NCBI Taxonomy" id="2664684"/>
    <lineage>
        <taxon>Eukaryota</taxon>
        <taxon>Metazoa</taxon>
        <taxon>Spiralia</taxon>
        <taxon>Lophotrochozoa</taxon>
        <taxon>Annelida</taxon>
        <taxon>Polychaeta</taxon>
        <taxon>Polychaeta incertae sedis</taxon>
        <taxon>Dinophilidae</taxon>
        <taxon>Dimorphilus</taxon>
    </lineage>
</organism>
<dbReference type="InterPro" id="IPR011990">
    <property type="entry name" value="TPR-like_helical_dom_sf"/>
</dbReference>
<proteinExistence type="inferred from homology"/>
<dbReference type="InterPro" id="IPR003107">
    <property type="entry name" value="HAT"/>
</dbReference>
<keyword evidence="5" id="KW-0539">Nucleus</keyword>
<dbReference type="GO" id="GO:0034388">
    <property type="term" value="C:Pwp2p-containing subcomplex of 90S preribosome"/>
    <property type="evidence" value="ECO:0007669"/>
    <property type="project" value="TreeGrafter"/>
</dbReference>
<evidence type="ECO:0000256" key="3">
    <source>
        <dbReference type="ARBA" id="ARBA00022552"/>
    </source>
</evidence>
<comment type="similarity">
    <text evidence="2">Belongs to the UTP6 family.</text>
</comment>
<dbReference type="Pfam" id="PF08640">
    <property type="entry name" value="U3_assoc_6"/>
    <property type="match status" value="1"/>
</dbReference>
<dbReference type="Gene3D" id="1.25.40.10">
    <property type="entry name" value="Tetratricopeptide repeat domain"/>
    <property type="match status" value="1"/>
</dbReference>
<dbReference type="SMART" id="SM00386">
    <property type="entry name" value="HAT"/>
    <property type="match status" value="4"/>
</dbReference>
<dbReference type="SUPFAM" id="SSF48452">
    <property type="entry name" value="TPR-like"/>
    <property type="match status" value="1"/>
</dbReference>
<dbReference type="PANTHER" id="PTHR23271:SF1">
    <property type="entry name" value="U3 SMALL NUCLEOLAR RNA-ASSOCIATED PROTEIN 6 HOMOLOG"/>
    <property type="match status" value="1"/>
</dbReference>
<keyword evidence="8" id="KW-1185">Reference proteome</keyword>
<gene>
    <name evidence="7" type="ORF">DGYR_LOCUS4830</name>
</gene>
<dbReference type="GO" id="GO:0032040">
    <property type="term" value="C:small-subunit processome"/>
    <property type="evidence" value="ECO:0007669"/>
    <property type="project" value="TreeGrafter"/>
</dbReference>
<evidence type="ECO:0000256" key="1">
    <source>
        <dbReference type="ARBA" id="ARBA00004604"/>
    </source>
</evidence>
<evidence type="ECO:0000313" key="7">
    <source>
        <dbReference type="EMBL" id="CAD5116184.1"/>
    </source>
</evidence>
<evidence type="ECO:0000256" key="4">
    <source>
        <dbReference type="ARBA" id="ARBA00022737"/>
    </source>
</evidence>
<name>A0A7I8VIZ4_9ANNE</name>
<dbReference type="OrthoDB" id="28112at2759"/>